<keyword evidence="2" id="KW-0472">Membrane</keyword>
<name>A0ABQ9VNJ9_SAGOE</name>
<feature type="transmembrane region" description="Helical" evidence="2">
    <location>
        <begin position="80"/>
        <end position="100"/>
    </location>
</feature>
<organism evidence="4 5">
    <name type="scientific">Saguinus oedipus</name>
    <name type="common">Cotton-top tamarin</name>
    <name type="synonym">Oedipomidas oedipus</name>
    <dbReference type="NCBI Taxonomy" id="9490"/>
    <lineage>
        <taxon>Eukaryota</taxon>
        <taxon>Metazoa</taxon>
        <taxon>Chordata</taxon>
        <taxon>Craniata</taxon>
        <taxon>Vertebrata</taxon>
        <taxon>Euteleostomi</taxon>
        <taxon>Mammalia</taxon>
        <taxon>Eutheria</taxon>
        <taxon>Euarchontoglires</taxon>
        <taxon>Primates</taxon>
        <taxon>Haplorrhini</taxon>
        <taxon>Platyrrhini</taxon>
        <taxon>Cebidae</taxon>
        <taxon>Callitrichinae</taxon>
        <taxon>Saguinus</taxon>
    </lineage>
</organism>
<evidence type="ECO:0000313" key="4">
    <source>
        <dbReference type="EMBL" id="KAK2110960.1"/>
    </source>
</evidence>
<protein>
    <recommendedName>
        <fullName evidence="3">LRRC37A/B like protein 1 C-terminal domain-containing protein</fullName>
    </recommendedName>
</protein>
<evidence type="ECO:0000259" key="3">
    <source>
        <dbReference type="Pfam" id="PF14914"/>
    </source>
</evidence>
<evidence type="ECO:0000313" key="5">
    <source>
        <dbReference type="Proteomes" id="UP001266305"/>
    </source>
</evidence>
<comment type="caution">
    <text evidence="4">The sequence shown here is derived from an EMBL/GenBank/DDBJ whole genome shotgun (WGS) entry which is preliminary data.</text>
</comment>
<dbReference type="PANTHER" id="PTHR23045">
    <property type="entry name" value="LEUCINE-RICH REPEAT-CONTAINING PROTEIN 37A"/>
    <property type="match status" value="1"/>
</dbReference>
<accession>A0ABQ9VNJ9</accession>
<gene>
    <name evidence="4" type="ORF">P7K49_010706</name>
</gene>
<dbReference type="Pfam" id="PF14914">
    <property type="entry name" value="LRRC37AB_C"/>
    <property type="match status" value="1"/>
</dbReference>
<feature type="compositionally biased region" description="Acidic residues" evidence="1">
    <location>
        <begin position="168"/>
        <end position="177"/>
    </location>
</feature>
<dbReference type="InterPro" id="IPR029423">
    <property type="entry name" value="LRRC37AB_C"/>
</dbReference>
<evidence type="ECO:0000256" key="2">
    <source>
        <dbReference type="SAM" id="Phobius"/>
    </source>
</evidence>
<feature type="domain" description="LRRC37A/B like protein 1 C-terminal" evidence="3">
    <location>
        <begin position="1"/>
        <end position="106"/>
    </location>
</feature>
<dbReference type="InterPro" id="IPR015753">
    <property type="entry name" value="LRRC37"/>
</dbReference>
<dbReference type="EMBL" id="JASSZA010000005">
    <property type="protein sequence ID" value="KAK2110960.1"/>
    <property type="molecule type" value="Genomic_DNA"/>
</dbReference>
<evidence type="ECO:0000256" key="1">
    <source>
        <dbReference type="SAM" id="MobiDB-lite"/>
    </source>
</evidence>
<keyword evidence="2" id="KW-1133">Transmembrane helix</keyword>
<sequence>MDCSETQVQLACAKLISRTGLLMKLLSERQEVKASKAEWVTDQWKTENYINESTEAQSEQKEQRSSEHTKVVPGYGFNNILILAVSVTVIVTILIIIFCLNQFCSQVDDDSLLDLYRPVSATRVKNMARKLHDKESSNEDEIFNRDTGDSEAPAETPSEKTPTGESTAEGEDSEALL</sequence>
<feature type="region of interest" description="Disordered" evidence="1">
    <location>
        <begin position="130"/>
        <end position="177"/>
    </location>
</feature>
<proteinExistence type="predicted"/>
<feature type="compositionally biased region" description="Basic and acidic residues" evidence="1">
    <location>
        <begin position="130"/>
        <end position="148"/>
    </location>
</feature>
<keyword evidence="5" id="KW-1185">Reference proteome</keyword>
<reference evidence="4 5" key="1">
    <citation type="submission" date="2023-05" db="EMBL/GenBank/DDBJ databases">
        <title>B98-5 Cell Line De Novo Hybrid Assembly: An Optical Mapping Approach.</title>
        <authorList>
            <person name="Kananen K."/>
            <person name="Auerbach J.A."/>
            <person name="Kautto E."/>
            <person name="Blachly J.S."/>
        </authorList>
    </citation>
    <scope>NUCLEOTIDE SEQUENCE [LARGE SCALE GENOMIC DNA]</scope>
    <source>
        <strain evidence="4">B95-8</strain>
        <tissue evidence="4">Cell line</tissue>
    </source>
</reference>
<keyword evidence="2" id="KW-0812">Transmembrane</keyword>
<dbReference type="PANTHER" id="PTHR23045:SF9">
    <property type="entry name" value="LEUCINE RICH REPEAT CONTAINING 37A-RELATED"/>
    <property type="match status" value="1"/>
</dbReference>
<dbReference type="Proteomes" id="UP001266305">
    <property type="component" value="Unassembled WGS sequence"/>
</dbReference>